<evidence type="ECO:0000256" key="7">
    <source>
        <dbReference type="ARBA" id="ARBA00022723"/>
    </source>
</evidence>
<dbReference type="InterPro" id="IPR000486">
    <property type="entry name" value="Xdiol_ring_cleave_dOase_1/2"/>
</dbReference>
<evidence type="ECO:0000256" key="3">
    <source>
        <dbReference type="ARBA" id="ARBA00008784"/>
    </source>
</evidence>
<evidence type="ECO:0000256" key="14">
    <source>
        <dbReference type="ARBA" id="ARBA00031146"/>
    </source>
</evidence>
<proteinExistence type="inferred from homology"/>
<keyword evidence="8" id="KW-0677">Repeat</keyword>
<comment type="caution">
    <text evidence="17">The sequence shown here is derived from an EMBL/GenBank/DDBJ whole genome shotgun (WGS) entry which is preliminary data.</text>
</comment>
<keyword evidence="12 15" id="KW-0408">Iron</keyword>
<dbReference type="RefSeq" id="WP_037273918.1">
    <property type="nucleotide sequence ID" value="NZ_QHKI01000039.1"/>
</dbReference>
<comment type="cofactor">
    <cofactor evidence="2 15">
        <name>Fe(2+)</name>
        <dbReference type="ChEBI" id="CHEBI:29033"/>
    </cofactor>
</comment>
<gene>
    <name evidence="17" type="ORF">DMH04_34240</name>
</gene>
<evidence type="ECO:0000256" key="13">
    <source>
        <dbReference type="ARBA" id="ARBA00030369"/>
    </source>
</evidence>
<dbReference type="GO" id="GO:0008198">
    <property type="term" value="F:ferrous iron binding"/>
    <property type="evidence" value="ECO:0007669"/>
    <property type="project" value="InterPro"/>
</dbReference>
<accession>A0A428Z0L6</accession>
<dbReference type="Pfam" id="PF22247">
    <property type="entry name" value="Diox-like_N"/>
    <property type="match status" value="1"/>
</dbReference>
<dbReference type="InterPro" id="IPR004360">
    <property type="entry name" value="Glyas_Fos-R_dOase_dom"/>
</dbReference>
<evidence type="ECO:0000313" key="18">
    <source>
        <dbReference type="Proteomes" id="UP000287547"/>
    </source>
</evidence>
<dbReference type="AlphaFoldDB" id="A0A428Z0L6"/>
<dbReference type="EC" id="1.13.11.2" evidence="5"/>
<dbReference type="PROSITE" id="PS00082">
    <property type="entry name" value="EXTRADIOL_DIOXYGENAS"/>
    <property type="match status" value="1"/>
</dbReference>
<keyword evidence="11 15" id="KW-0560">Oxidoreductase</keyword>
<organism evidence="17 18">
    <name type="scientific">Kibdelosporangium aridum</name>
    <dbReference type="NCBI Taxonomy" id="2030"/>
    <lineage>
        <taxon>Bacteria</taxon>
        <taxon>Bacillati</taxon>
        <taxon>Actinomycetota</taxon>
        <taxon>Actinomycetes</taxon>
        <taxon>Pseudonocardiales</taxon>
        <taxon>Pseudonocardiaceae</taxon>
        <taxon>Kibdelosporangium</taxon>
    </lineage>
</organism>
<name>A0A428Z0L6_KIBAR</name>
<evidence type="ECO:0000256" key="12">
    <source>
        <dbReference type="ARBA" id="ARBA00023004"/>
    </source>
</evidence>
<dbReference type="InterPro" id="IPR054560">
    <property type="entry name" value="XylE-like_N"/>
</dbReference>
<dbReference type="InterPro" id="IPR017624">
    <property type="entry name" value="Catechol_2-3_dOase"/>
</dbReference>
<comment type="subunit">
    <text evidence="4">Homotetramer.</text>
</comment>
<dbReference type="InterPro" id="IPR037523">
    <property type="entry name" value="VOC_core"/>
</dbReference>
<keyword evidence="7" id="KW-0479">Metal-binding</keyword>
<evidence type="ECO:0000256" key="10">
    <source>
        <dbReference type="ARBA" id="ARBA00022964"/>
    </source>
</evidence>
<evidence type="ECO:0000256" key="11">
    <source>
        <dbReference type="ARBA" id="ARBA00023002"/>
    </source>
</evidence>
<dbReference type="GO" id="GO:0018577">
    <property type="term" value="F:catechol 2,3-dioxygenase activity"/>
    <property type="evidence" value="ECO:0007669"/>
    <property type="project" value="UniProtKB-EC"/>
</dbReference>
<evidence type="ECO:0000256" key="9">
    <source>
        <dbReference type="ARBA" id="ARBA00022797"/>
    </source>
</evidence>
<keyword evidence="10 15" id="KW-0223">Dioxygenase</keyword>
<evidence type="ECO:0000313" key="17">
    <source>
        <dbReference type="EMBL" id="RSM77786.1"/>
    </source>
</evidence>
<evidence type="ECO:0000256" key="15">
    <source>
        <dbReference type="RuleBase" id="RU000683"/>
    </source>
</evidence>
<dbReference type="Gene3D" id="3.10.180.10">
    <property type="entry name" value="2,3-Dihydroxybiphenyl 1,2-Dioxygenase, domain 1"/>
    <property type="match status" value="2"/>
</dbReference>
<feature type="domain" description="VOC" evidence="16">
    <location>
        <begin position="5"/>
        <end position="118"/>
    </location>
</feature>
<evidence type="ECO:0000256" key="8">
    <source>
        <dbReference type="ARBA" id="ARBA00022737"/>
    </source>
</evidence>
<evidence type="ECO:0000256" key="4">
    <source>
        <dbReference type="ARBA" id="ARBA00011881"/>
    </source>
</evidence>
<reference evidence="17 18" key="1">
    <citation type="submission" date="2018-05" db="EMBL/GenBank/DDBJ databases">
        <title>Evolution of GPA BGCs.</title>
        <authorList>
            <person name="Waglechner N."/>
            <person name="Wright G.D."/>
        </authorList>
    </citation>
    <scope>NUCLEOTIDE SEQUENCE [LARGE SCALE GENOMIC DNA]</scope>
    <source>
        <strain evidence="17 18">A82846</strain>
    </source>
</reference>
<dbReference type="Pfam" id="PF00903">
    <property type="entry name" value="Glyoxalase"/>
    <property type="match status" value="1"/>
</dbReference>
<dbReference type="NCBIfam" id="TIGR03211">
    <property type="entry name" value="catechol_2_3"/>
    <property type="match status" value="1"/>
</dbReference>
<keyword evidence="9 15" id="KW-0058">Aromatic hydrocarbons catabolism</keyword>
<protein>
    <recommendedName>
        <fullName evidence="6">Metapyrocatechase</fullName>
        <ecNumber evidence="5">1.13.11.2</ecNumber>
    </recommendedName>
    <alternativeName>
        <fullName evidence="14">CatO2ase</fullName>
    </alternativeName>
    <alternativeName>
        <fullName evidence="13">Catechol 2,3-dioxygenase</fullName>
    </alternativeName>
</protein>
<evidence type="ECO:0000256" key="2">
    <source>
        <dbReference type="ARBA" id="ARBA00001954"/>
    </source>
</evidence>
<dbReference type="Proteomes" id="UP000287547">
    <property type="component" value="Unassembled WGS sequence"/>
</dbReference>
<evidence type="ECO:0000256" key="6">
    <source>
        <dbReference type="ARBA" id="ARBA00022190"/>
    </source>
</evidence>
<comment type="similarity">
    <text evidence="3 15">Belongs to the extradiol ring-cleavage dioxygenase family.</text>
</comment>
<feature type="domain" description="VOC" evidence="16">
    <location>
        <begin position="145"/>
        <end position="265"/>
    </location>
</feature>
<evidence type="ECO:0000256" key="5">
    <source>
        <dbReference type="ARBA" id="ARBA00013117"/>
    </source>
</evidence>
<comment type="catalytic activity">
    <reaction evidence="1">
        <text>catechol + O2 = (2Z,4E)-2-hydroxy-6-oxohexa-2,4-dienoate + H(+)</text>
        <dbReference type="Rhea" id="RHEA:17337"/>
        <dbReference type="ChEBI" id="CHEBI:15378"/>
        <dbReference type="ChEBI" id="CHEBI:15379"/>
        <dbReference type="ChEBI" id="CHEBI:18135"/>
        <dbReference type="ChEBI" id="CHEBI:71198"/>
        <dbReference type="EC" id="1.13.11.2"/>
    </reaction>
</comment>
<evidence type="ECO:0000256" key="1">
    <source>
        <dbReference type="ARBA" id="ARBA00000163"/>
    </source>
</evidence>
<dbReference type="PROSITE" id="PS51819">
    <property type="entry name" value="VOC"/>
    <property type="match status" value="2"/>
</dbReference>
<dbReference type="SUPFAM" id="SSF54593">
    <property type="entry name" value="Glyoxalase/Bleomycin resistance protein/Dihydroxybiphenyl dioxygenase"/>
    <property type="match status" value="1"/>
</dbReference>
<dbReference type="EMBL" id="QHKI01000039">
    <property type="protein sequence ID" value="RSM77786.1"/>
    <property type="molecule type" value="Genomic_DNA"/>
</dbReference>
<dbReference type="OrthoDB" id="317332at2"/>
<evidence type="ECO:0000259" key="16">
    <source>
        <dbReference type="PROSITE" id="PS51819"/>
    </source>
</evidence>
<dbReference type="InterPro" id="IPR029068">
    <property type="entry name" value="Glyas_Bleomycin-R_OHBP_Dase"/>
</dbReference>
<sequence>MAVMRLGYVHVRVTDLEASRAHYGDTLGMRLVEDRGDALYYKAWDEWDHHSVVLQNGGVGLVKLGYKVETTGDLEVFERRAERFGCLVERMSRGENLAVGDGVRVILPSEHVIELYHDIELVGTETGTLNPAPFPRHLVGVGAPRIDHALITTEDPETLERFFAECLDFRAAERLVTEQDGGELIGSWMFCGNSPHDIAFIKGPNGKLHHFAYQLVDWNAIRHAGDLFAMDDVPVDVGPTRHGITRGETIYFFDPSGNRNEVFSGGYVTYRDFPTITWTADQLAAGIFYIGRELNERFTSVLT</sequence>